<evidence type="ECO:0000313" key="10">
    <source>
        <dbReference type="EMBL" id="AWM35566.1"/>
    </source>
</evidence>
<dbReference type="GO" id="GO:0004386">
    <property type="term" value="F:helicase activity"/>
    <property type="evidence" value="ECO:0007669"/>
    <property type="project" value="UniProtKB-KW"/>
</dbReference>
<dbReference type="RefSeq" id="WP_010038640.1">
    <property type="nucleotide sequence ID" value="NZ_CP025958.1"/>
</dbReference>
<dbReference type="CDD" id="cd09696">
    <property type="entry name" value="Cas3_I"/>
    <property type="match status" value="1"/>
</dbReference>
<dbReference type="SUPFAM" id="SSF109604">
    <property type="entry name" value="HD-domain/PDEase-like"/>
    <property type="match status" value="1"/>
</dbReference>
<gene>
    <name evidence="10" type="ORF">C1280_00030</name>
</gene>
<evidence type="ECO:0000259" key="9">
    <source>
        <dbReference type="PROSITE" id="PS51643"/>
    </source>
</evidence>
<dbReference type="GO" id="GO:0004519">
    <property type="term" value="F:endonuclease activity"/>
    <property type="evidence" value="ECO:0007669"/>
    <property type="project" value="UniProtKB-KW"/>
</dbReference>
<dbReference type="SUPFAM" id="SSF52540">
    <property type="entry name" value="P-loop containing nucleoside triphosphate hydrolases"/>
    <property type="match status" value="1"/>
</dbReference>
<comment type="similarity">
    <text evidence="1">In the N-terminal section; belongs to the CRISPR-associated nuclease Cas3-HD family.</text>
</comment>
<dbReference type="GO" id="GO:0003677">
    <property type="term" value="F:DNA binding"/>
    <property type="evidence" value="ECO:0007669"/>
    <property type="project" value="InterPro"/>
</dbReference>
<evidence type="ECO:0000256" key="5">
    <source>
        <dbReference type="ARBA" id="ARBA00022801"/>
    </source>
</evidence>
<evidence type="ECO:0000256" key="2">
    <source>
        <dbReference type="ARBA" id="ARBA00009046"/>
    </source>
</evidence>
<keyword evidence="8" id="KW-0051">Antiviral defense</keyword>
<sequence>MNKNEFATAFATLAGTPGPFPWQWELYKRFVAGDIPASCNLPTGLGKTSVIHVWLLALSVNNKLPRRLVYVVNRRTVVDQTTNEVENLRERLPDVPEVEAALWALCSTRPEKPDPKKDRPLAISTLRGQFADNREWSADPSRPAVICGTVDMIGSRLLFSGYGCGFKTRPLHAGFLGQDALIVHDEAHLEPAFQELLVEIEKEQQRCKDFRPLRVVELTATSRADGPPPFTLSDEDYKDETVQRRVGAKKALHLQPNKDEKKLADEIADLALKHKESGSAILVFVRKVDDVDKVTKKLPKGLFEQLTGTLRGLERDDLVKKPIFQRFLPPSNRNTTAAPQPGTVYLVCTSAGEVGVNISADHLVCDLSTFESMAQRFGRVNRFGERTDTEIHVVHPREADFDGENTIDVRRMRTLTLLLQLNGQGSPAALGMLDPKARQEAFAPTPTILPVSDILFDAWALTTIRAKLPGRPPVEPYLHGLAEWQPPEAHVAWREEVGCITGALLTQYPPQDLLEDYPLKPHELLRDNSGRVFDRLKKLKADAGTPVWVVDDDDSVRVTTLGELIDAGKEAIERRTVLLPPGAGGLANGMLDATSTSADDVADRWFADELRTRHRRIRVWDDDTVPSGMRRIRKAIDIKPDAEEAEEEETGTRFWYWFELSSGGDGDGSKNTTGAVLWQVHTDDVVKNTAAIVEKLGLGDLVKAFEIAAKCHDLGKRRKVFQTVLGNRAYPAVTLAKSGQKGGRIAETYRHEFGSLIDTANPDLAPGFAGLSEDLKAFVLHVIATHHGRGRPHFPEPEAFDPERPDADAKTVAREVPRRFAQLQRKYGRWGLAYLESLLRAADYAASAKPSAFVTEGVK</sequence>
<dbReference type="InterPro" id="IPR013444">
    <property type="entry name" value="Helicase_Cas3_CRISPR-ass_Anaes"/>
</dbReference>
<reference evidence="10 11" key="1">
    <citation type="submission" date="2018-01" db="EMBL/GenBank/DDBJ databases">
        <title>G. obscuriglobus.</title>
        <authorList>
            <person name="Franke J."/>
            <person name="Blomberg W."/>
            <person name="Selmecki A."/>
        </authorList>
    </citation>
    <scope>NUCLEOTIDE SEQUENCE [LARGE SCALE GENOMIC DNA]</scope>
    <source>
        <strain evidence="10 11">DSM 5831</strain>
    </source>
</reference>
<dbReference type="Pfam" id="PF22590">
    <property type="entry name" value="Cas3-like_C_2"/>
    <property type="match status" value="1"/>
</dbReference>
<evidence type="ECO:0000256" key="4">
    <source>
        <dbReference type="ARBA" id="ARBA00022741"/>
    </source>
</evidence>
<evidence type="ECO:0000313" key="11">
    <source>
        <dbReference type="Proteomes" id="UP000245802"/>
    </source>
</evidence>
<protein>
    <submittedName>
        <fullName evidence="10">Type I-U CRISPR-associated helicase/endonuclease Cas3</fullName>
    </submittedName>
</protein>
<dbReference type="PROSITE" id="PS51643">
    <property type="entry name" value="HD_CAS3"/>
    <property type="match status" value="1"/>
</dbReference>
<dbReference type="InterPro" id="IPR054712">
    <property type="entry name" value="Cas3-like_dom"/>
</dbReference>
<keyword evidence="4" id="KW-0547">Nucleotide-binding</keyword>
<dbReference type="OrthoDB" id="9810236at2"/>
<dbReference type="InterPro" id="IPR006483">
    <property type="entry name" value="CRISPR-assoc_Cas3_HD"/>
</dbReference>
<dbReference type="SMART" id="SM00490">
    <property type="entry name" value="HELICc"/>
    <property type="match status" value="1"/>
</dbReference>
<keyword evidence="10" id="KW-0255">Endonuclease</keyword>
<keyword evidence="7" id="KW-0067">ATP-binding</keyword>
<evidence type="ECO:0000256" key="8">
    <source>
        <dbReference type="ARBA" id="ARBA00023118"/>
    </source>
</evidence>
<evidence type="ECO:0000256" key="6">
    <source>
        <dbReference type="ARBA" id="ARBA00022806"/>
    </source>
</evidence>
<evidence type="ECO:0000256" key="1">
    <source>
        <dbReference type="ARBA" id="ARBA00006847"/>
    </source>
</evidence>
<keyword evidence="10" id="KW-0540">Nuclease</keyword>
<dbReference type="InterPro" id="IPR001650">
    <property type="entry name" value="Helicase_C-like"/>
</dbReference>
<dbReference type="EMBL" id="CP025958">
    <property type="protein sequence ID" value="AWM35566.1"/>
    <property type="molecule type" value="Genomic_DNA"/>
</dbReference>
<dbReference type="NCBIfam" id="TIGR01596">
    <property type="entry name" value="cas3_HD"/>
    <property type="match status" value="1"/>
</dbReference>
<dbReference type="GO" id="GO:0046872">
    <property type="term" value="F:metal ion binding"/>
    <property type="evidence" value="ECO:0007669"/>
    <property type="project" value="UniProtKB-KW"/>
</dbReference>
<proteinExistence type="inferred from homology"/>
<evidence type="ECO:0000256" key="7">
    <source>
        <dbReference type="ARBA" id="ARBA00022840"/>
    </source>
</evidence>
<dbReference type="GO" id="GO:0005524">
    <property type="term" value="F:ATP binding"/>
    <property type="evidence" value="ECO:0007669"/>
    <property type="project" value="UniProtKB-KW"/>
</dbReference>
<comment type="similarity">
    <text evidence="2">In the central section; belongs to the CRISPR-associated helicase Cas3 family.</text>
</comment>
<dbReference type="KEGG" id="gog:C1280_00030"/>
<dbReference type="NCBIfam" id="TIGR02621">
    <property type="entry name" value="cas3_GSU0051"/>
    <property type="match status" value="1"/>
</dbReference>
<keyword evidence="6" id="KW-0347">Helicase</keyword>
<dbReference type="InterPro" id="IPR038257">
    <property type="entry name" value="CRISPR-assoc_Cas3_HD_sf"/>
</dbReference>
<dbReference type="Gene3D" id="1.10.3210.30">
    <property type="match status" value="1"/>
</dbReference>
<feature type="domain" description="HD Cas3-type" evidence="9">
    <location>
        <begin position="671"/>
        <end position="845"/>
    </location>
</feature>
<dbReference type="InterPro" id="IPR027417">
    <property type="entry name" value="P-loop_NTPase"/>
</dbReference>
<organism evidence="10 11">
    <name type="scientific">Gemmata obscuriglobus</name>
    <dbReference type="NCBI Taxonomy" id="114"/>
    <lineage>
        <taxon>Bacteria</taxon>
        <taxon>Pseudomonadati</taxon>
        <taxon>Planctomycetota</taxon>
        <taxon>Planctomycetia</taxon>
        <taxon>Gemmatales</taxon>
        <taxon>Gemmataceae</taxon>
        <taxon>Gemmata</taxon>
    </lineage>
</organism>
<dbReference type="GO" id="GO:0016787">
    <property type="term" value="F:hydrolase activity"/>
    <property type="evidence" value="ECO:0007669"/>
    <property type="project" value="UniProtKB-KW"/>
</dbReference>
<dbReference type="Gene3D" id="3.40.50.300">
    <property type="entry name" value="P-loop containing nucleotide triphosphate hydrolases"/>
    <property type="match status" value="2"/>
</dbReference>
<keyword evidence="3" id="KW-0479">Metal-binding</keyword>
<dbReference type="AlphaFoldDB" id="A0A2Z3GW20"/>
<dbReference type="GO" id="GO:0051607">
    <property type="term" value="P:defense response to virus"/>
    <property type="evidence" value="ECO:0007669"/>
    <property type="project" value="UniProtKB-KW"/>
</dbReference>
<keyword evidence="5" id="KW-0378">Hydrolase</keyword>
<keyword evidence="11" id="KW-1185">Reference proteome</keyword>
<evidence type="ECO:0000256" key="3">
    <source>
        <dbReference type="ARBA" id="ARBA00022723"/>
    </source>
</evidence>
<dbReference type="Pfam" id="PF04851">
    <property type="entry name" value="ResIII"/>
    <property type="match status" value="1"/>
</dbReference>
<dbReference type="InterPro" id="IPR006935">
    <property type="entry name" value="Helicase/UvrB_N"/>
</dbReference>
<accession>A0A2Z3GW20</accession>
<dbReference type="Proteomes" id="UP000245802">
    <property type="component" value="Chromosome"/>
</dbReference>
<name>A0A2Z3GW20_9BACT</name>